<feature type="compositionally biased region" description="Gly residues" evidence="1">
    <location>
        <begin position="58"/>
        <end position="68"/>
    </location>
</feature>
<sequence length="68" mass="7657">MRWVILILVIVAAVFVVGLLRRRRQTRLDGRQVRDLRASAEARRRLDDHRNRTDGSNTGSGGVGGWSS</sequence>
<reference evidence="2" key="1">
    <citation type="submission" date="2024-06" db="EMBL/GenBank/DDBJ databases">
        <title>Micromonospora sp. strain HUAS YX12 genome sequences.</title>
        <authorList>
            <person name="Mo P."/>
        </authorList>
    </citation>
    <scope>NUCLEOTIDE SEQUENCE</scope>
    <source>
        <strain evidence="2">HUAS YX12</strain>
    </source>
</reference>
<gene>
    <name evidence="2" type="ORF">ABIH81_15915</name>
</gene>
<feature type="region of interest" description="Disordered" evidence="1">
    <location>
        <begin position="44"/>
        <end position="68"/>
    </location>
</feature>
<accession>A0AAU7QTM9</accession>
<protein>
    <submittedName>
        <fullName evidence="2">Uncharacterized protein</fullName>
    </submittedName>
</protein>
<dbReference type="RefSeq" id="WP_349875741.1">
    <property type="nucleotide sequence ID" value="NZ_CP157974.1"/>
</dbReference>
<name>A0AAU7QTM9_9ACTN</name>
<dbReference type="EMBL" id="CP157974">
    <property type="protein sequence ID" value="XBT79185.1"/>
    <property type="molecule type" value="Genomic_DNA"/>
</dbReference>
<evidence type="ECO:0000313" key="2">
    <source>
        <dbReference type="EMBL" id="XBT79185.1"/>
    </source>
</evidence>
<evidence type="ECO:0000256" key="1">
    <source>
        <dbReference type="SAM" id="MobiDB-lite"/>
    </source>
</evidence>
<organism evidence="2">
    <name type="scientific">Micromonospora sp. HUAS YX12</name>
    <dbReference type="NCBI Taxonomy" id="3156396"/>
    <lineage>
        <taxon>Bacteria</taxon>
        <taxon>Bacillati</taxon>
        <taxon>Actinomycetota</taxon>
        <taxon>Actinomycetes</taxon>
        <taxon>Micromonosporales</taxon>
        <taxon>Micromonosporaceae</taxon>
        <taxon>Micromonospora</taxon>
    </lineage>
</organism>
<dbReference type="AlphaFoldDB" id="A0AAU7QTM9"/>
<feature type="compositionally biased region" description="Basic and acidic residues" evidence="1">
    <location>
        <begin position="44"/>
        <end position="53"/>
    </location>
</feature>
<proteinExistence type="predicted"/>